<proteinExistence type="predicted"/>
<name>A0A168NIX8_ABSGL</name>
<reference evidence="2" key="1">
    <citation type="submission" date="2016-04" db="EMBL/GenBank/DDBJ databases">
        <authorList>
            <person name="Evans L.H."/>
            <person name="Alamgir A."/>
            <person name="Owens N."/>
            <person name="Weber N.D."/>
            <person name="Virtaneva K."/>
            <person name="Barbian K."/>
            <person name="Babar A."/>
            <person name="Rosenke K."/>
        </authorList>
    </citation>
    <scope>NUCLEOTIDE SEQUENCE [LARGE SCALE GENOMIC DNA]</scope>
    <source>
        <strain evidence="2">CBS 101.48</strain>
    </source>
</reference>
<evidence type="ECO:0000313" key="3">
    <source>
        <dbReference type="Proteomes" id="UP000078561"/>
    </source>
</evidence>
<protein>
    <submittedName>
        <fullName evidence="2">Uncharacterized protein</fullName>
    </submittedName>
</protein>
<evidence type="ECO:0000256" key="1">
    <source>
        <dbReference type="SAM" id="MobiDB-lite"/>
    </source>
</evidence>
<dbReference type="Proteomes" id="UP000078561">
    <property type="component" value="Unassembled WGS sequence"/>
</dbReference>
<dbReference type="EMBL" id="LT553327">
    <property type="protein sequence ID" value="SAM00626.1"/>
    <property type="molecule type" value="Genomic_DNA"/>
</dbReference>
<evidence type="ECO:0000313" key="2">
    <source>
        <dbReference type="EMBL" id="SAM00626.1"/>
    </source>
</evidence>
<sequence length="376" mass="43474">MNTGFLGQFKQIYDKMEEQLKWKLSTGRYVEDIIYKHGLKLEKESCLHSFILDTDDDQVHALFDDEEFEEVISKHCKEDPDLPRNVYELLQEFNQNNSNAIHAILKDSTRKYEDYNTRSIFYAVDSLTMLFDATPNPLMSSQLEQWYQANIWTPLMDKMYGDVPGVACVLGESLSIASKERKRLERKRQISKLGSRSDMVLRRIGNGIALEYGAAEDGATYDGAFGRKRMYEAELKLPKTLKDMMMMMCNDCDWDGSMMTKIEVVGYCHSGTVAEFLIMDNPSGYVCRLSRSRLYQVPHSYEEFPKLLHLLAASMRMKLRVKRCIDTMNKPSLDLEATKMFTSKRKKSSCLADTLTTPPRPVKLPTRRKRNPYLSD</sequence>
<accession>A0A168NIX8</accession>
<feature type="region of interest" description="Disordered" evidence="1">
    <location>
        <begin position="346"/>
        <end position="376"/>
    </location>
</feature>
<dbReference type="STRING" id="4829.A0A168NIX8"/>
<dbReference type="OMA" id="NPIWSIW"/>
<feature type="compositionally biased region" description="Basic residues" evidence="1">
    <location>
        <begin position="365"/>
        <end position="376"/>
    </location>
</feature>
<gene>
    <name evidence="2" type="primary">ABSGL_06341.1 scaffold 8126</name>
</gene>
<dbReference type="OrthoDB" id="2276555at2759"/>
<organism evidence="2">
    <name type="scientific">Absidia glauca</name>
    <name type="common">Pin mould</name>
    <dbReference type="NCBI Taxonomy" id="4829"/>
    <lineage>
        <taxon>Eukaryota</taxon>
        <taxon>Fungi</taxon>
        <taxon>Fungi incertae sedis</taxon>
        <taxon>Mucoromycota</taxon>
        <taxon>Mucoromycotina</taxon>
        <taxon>Mucoromycetes</taxon>
        <taxon>Mucorales</taxon>
        <taxon>Cunninghamellaceae</taxon>
        <taxon>Absidia</taxon>
    </lineage>
</organism>
<keyword evidence="3" id="KW-1185">Reference proteome</keyword>
<dbReference type="InParanoid" id="A0A168NIX8"/>
<dbReference type="AlphaFoldDB" id="A0A168NIX8"/>